<name>A0A060I521_RHIET</name>
<evidence type="ECO:0000313" key="1">
    <source>
        <dbReference type="EMBL" id="AIC27005.1"/>
    </source>
</evidence>
<evidence type="ECO:0000313" key="2">
    <source>
        <dbReference type="Proteomes" id="UP000027180"/>
    </source>
</evidence>
<accession>A0A060I521</accession>
<organism evidence="1 2">
    <name type="scientific">Rhizobium etli bv. mimosae str. IE4771</name>
    <dbReference type="NCBI Taxonomy" id="1432050"/>
    <lineage>
        <taxon>Bacteria</taxon>
        <taxon>Pseudomonadati</taxon>
        <taxon>Pseudomonadota</taxon>
        <taxon>Alphaproteobacteria</taxon>
        <taxon>Hyphomicrobiales</taxon>
        <taxon>Rhizobiaceae</taxon>
        <taxon>Rhizobium/Agrobacterium group</taxon>
        <taxon>Rhizobium</taxon>
    </lineage>
</organism>
<proteinExistence type="predicted"/>
<sequence>MPCRFQSHDDQAARARCYDGVSRPFARRRPFTCRAAAHPSILKGKLKSQVTAIQQQRRNGGTNVAIVKSDDCVDFSFQRIFCQFFSCLRTHDPDLLQKPRL</sequence>
<dbReference type="KEGG" id="rei:IE4771_CH01881"/>
<dbReference type="HOGENOM" id="CLU_2289337_0_0_5"/>
<protein>
    <submittedName>
        <fullName evidence="1">Uncharacterized protein</fullName>
    </submittedName>
</protein>
<dbReference type="Proteomes" id="UP000027180">
    <property type="component" value="Chromosome"/>
</dbReference>
<dbReference type="AlphaFoldDB" id="A0A060I521"/>
<gene>
    <name evidence="1" type="ORF">IE4771_CH01881</name>
</gene>
<dbReference type="EMBL" id="CP006986">
    <property type="protein sequence ID" value="AIC27005.1"/>
    <property type="molecule type" value="Genomic_DNA"/>
</dbReference>
<reference evidence="1 2" key="1">
    <citation type="submission" date="2013-12" db="EMBL/GenBank/DDBJ databases">
        <title>Complete genome sequence of Rhizobium etli bv. mimosae IE4771.</title>
        <authorList>
            <person name="Bustos P."/>
            <person name="Santamaria R.I."/>
            <person name="Lozano L."/>
            <person name="Ormeno-Orrillo E."/>
            <person name="Rogel M.A."/>
            <person name="Romero D."/>
            <person name="Cevallos M.A."/>
            <person name="Martinez-Romero E."/>
            <person name="Gonzalez V."/>
        </authorList>
    </citation>
    <scope>NUCLEOTIDE SEQUENCE [LARGE SCALE GENOMIC DNA]</scope>
    <source>
        <strain evidence="1 2">IE4771</strain>
    </source>
</reference>